<evidence type="ECO:0000313" key="1">
    <source>
        <dbReference type="EMBL" id="PZS88174.1"/>
    </source>
</evidence>
<sequence length="76" mass="8491">MSAIQTAIDRYEMPQAAVARHLQVTPQAVNQWVKGLRPVPPRHVLVIEADTGVTRHELRPDVFGASAPKSRRKRSP</sequence>
<dbReference type="InterPro" id="IPR031856">
    <property type="entry name" value="YdaS_toxin-like"/>
</dbReference>
<comment type="caution">
    <text evidence="1">The sequence shown here is derived from an EMBL/GenBank/DDBJ whole genome shotgun (WGS) entry which is preliminary data.</text>
</comment>
<dbReference type="Proteomes" id="UP000249614">
    <property type="component" value="Unassembled WGS sequence"/>
</dbReference>
<gene>
    <name evidence="1" type="ORF">A7X83_15760</name>
</gene>
<reference evidence="1 2" key="1">
    <citation type="submission" date="2016-05" db="EMBL/GenBank/DDBJ databases">
        <authorList>
            <person name="Lavstsen T."/>
            <person name="Jespersen J.S."/>
        </authorList>
    </citation>
    <scope>NUCLEOTIDE SEQUENCE [LARGE SCALE GENOMIC DNA]</scope>
    <source>
        <strain evidence="1 2">SM-5815</strain>
    </source>
</reference>
<dbReference type="AlphaFoldDB" id="A0A2W6HZ37"/>
<evidence type="ECO:0008006" key="3">
    <source>
        <dbReference type="Google" id="ProtNLM"/>
    </source>
</evidence>
<dbReference type="GO" id="GO:0003677">
    <property type="term" value="F:DNA binding"/>
    <property type="evidence" value="ECO:0007669"/>
    <property type="project" value="InterPro"/>
</dbReference>
<evidence type="ECO:0000313" key="2">
    <source>
        <dbReference type="Proteomes" id="UP000249614"/>
    </source>
</evidence>
<dbReference type="EMBL" id="LXXM01000217">
    <property type="protein sequence ID" value="PZS88174.1"/>
    <property type="molecule type" value="Genomic_DNA"/>
</dbReference>
<dbReference type="Pfam" id="PF15943">
    <property type="entry name" value="YdaS_toxin"/>
    <property type="match status" value="1"/>
</dbReference>
<dbReference type="SUPFAM" id="SSF47413">
    <property type="entry name" value="lambda repressor-like DNA-binding domains"/>
    <property type="match status" value="1"/>
</dbReference>
<accession>A0A2W6HZ37</accession>
<dbReference type="Gene3D" id="1.10.260.40">
    <property type="entry name" value="lambda repressor-like DNA-binding domains"/>
    <property type="match status" value="1"/>
</dbReference>
<protein>
    <recommendedName>
        <fullName evidence="3">Helix-turn-helix domain-containing protein</fullName>
    </recommendedName>
</protein>
<name>A0A2W6HZ37_STEMA</name>
<dbReference type="RefSeq" id="WP_057499545.1">
    <property type="nucleotide sequence ID" value="NZ_CP033829.1"/>
</dbReference>
<dbReference type="InterPro" id="IPR010982">
    <property type="entry name" value="Lambda_DNA-bd_dom_sf"/>
</dbReference>
<proteinExistence type="predicted"/>
<organism evidence="1 2">
    <name type="scientific">Stenotrophomonas maltophilia</name>
    <name type="common">Pseudomonas maltophilia</name>
    <name type="synonym">Xanthomonas maltophilia</name>
    <dbReference type="NCBI Taxonomy" id="40324"/>
    <lineage>
        <taxon>Bacteria</taxon>
        <taxon>Pseudomonadati</taxon>
        <taxon>Pseudomonadota</taxon>
        <taxon>Gammaproteobacteria</taxon>
        <taxon>Lysobacterales</taxon>
        <taxon>Lysobacteraceae</taxon>
        <taxon>Stenotrophomonas</taxon>
        <taxon>Stenotrophomonas maltophilia group</taxon>
    </lineage>
</organism>